<feature type="transmembrane region" description="Helical" evidence="10">
    <location>
        <begin position="338"/>
        <end position="369"/>
    </location>
</feature>
<keyword evidence="4 10" id="KW-0812">Transmembrane</keyword>
<dbReference type="SUPFAM" id="SSF161093">
    <property type="entry name" value="MgtE membrane domain-like"/>
    <property type="match status" value="2"/>
</dbReference>
<feature type="domain" description="SLC41A/MgtE integral membrane" evidence="11">
    <location>
        <begin position="218"/>
        <end position="396"/>
    </location>
</feature>
<feature type="transmembrane region" description="Helical" evidence="10">
    <location>
        <begin position="528"/>
        <end position="552"/>
    </location>
</feature>
<keyword evidence="5" id="KW-0460">Magnesium</keyword>
<evidence type="ECO:0000256" key="6">
    <source>
        <dbReference type="ARBA" id="ARBA00022989"/>
    </source>
</evidence>
<feature type="transmembrane region" description="Helical" evidence="10">
    <location>
        <begin position="594"/>
        <end position="613"/>
    </location>
</feature>
<evidence type="ECO:0000256" key="1">
    <source>
        <dbReference type="ARBA" id="ARBA00004141"/>
    </source>
</evidence>
<evidence type="ECO:0000256" key="10">
    <source>
        <dbReference type="SAM" id="Phobius"/>
    </source>
</evidence>
<keyword evidence="6 10" id="KW-1133">Transmembrane helix</keyword>
<keyword evidence="3" id="KW-0813">Transport</keyword>
<evidence type="ECO:0000256" key="3">
    <source>
        <dbReference type="ARBA" id="ARBA00022448"/>
    </source>
</evidence>
<dbReference type="Pfam" id="PF01769">
    <property type="entry name" value="MgtE"/>
    <property type="match status" value="2"/>
</dbReference>
<feature type="compositionally biased region" description="Low complexity" evidence="9">
    <location>
        <begin position="48"/>
        <end position="62"/>
    </location>
</feature>
<dbReference type="GO" id="GO:0005886">
    <property type="term" value="C:plasma membrane"/>
    <property type="evidence" value="ECO:0007669"/>
    <property type="project" value="TreeGrafter"/>
</dbReference>
<evidence type="ECO:0000259" key="11">
    <source>
        <dbReference type="Pfam" id="PF01769"/>
    </source>
</evidence>
<dbReference type="PANTHER" id="PTHR16228:SF7">
    <property type="entry name" value="SLC41A_MGTE INTEGRAL MEMBRANE DOMAIN-CONTAINING PROTEIN"/>
    <property type="match status" value="1"/>
</dbReference>
<gene>
    <name evidence="12" type="ORF">L201_001708</name>
</gene>
<keyword evidence="7" id="KW-0406">Ion transport</keyword>
<comment type="similarity">
    <text evidence="2">Belongs to the SLC41A transporter family.</text>
</comment>
<evidence type="ECO:0000256" key="8">
    <source>
        <dbReference type="ARBA" id="ARBA00023136"/>
    </source>
</evidence>
<feature type="domain" description="SLC41A/MgtE integral membrane" evidence="11">
    <location>
        <begin position="476"/>
        <end position="611"/>
    </location>
</feature>
<reference evidence="12 13" key="1">
    <citation type="submission" date="2024-01" db="EMBL/GenBank/DDBJ databases">
        <title>Comparative genomics of Cryptococcus and Kwoniella reveals pathogenesis evolution and contrasting modes of karyotype evolution via chromosome fusion or intercentromeric recombination.</title>
        <authorList>
            <person name="Coelho M.A."/>
            <person name="David-Palma M."/>
            <person name="Shea T."/>
            <person name="Bowers K."/>
            <person name="McGinley-Smith S."/>
            <person name="Mohammad A.W."/>
            <person name="Gnirke A."/>
            <person name="Yurkov A.M."/>
            <person name="Nowrousian M."/>
            <person name="Sun S."/>
            <person name="Cuomo C.A."/>
            <person name="Heitman J."/>
        </authorList>
    </citation>
    <scope>NUCLEOTIDE SEQUENCE [LARGE SCALE GENOMIC DNA]</scope>
    <source>
        <strain evidence="12 13">CBS 6074</strain>
    </source>
</reference>
<name>A0AAX4JQ16_9TREE</name>
<protein>
    <recommendedName>
        <fullName evidence="11">SLC41A/MgtE integral membrane domain-containing protein</fullName>
    </recommendedName>
</protein>
<feature type="transmembrane region" description="Helical" evidence="10">
    <location>
        <begin position="255"/>
        <end position="285"/>
    </location>
</feature>
<feature type="transmembrane region" description="Helical" evidence="10">
    <location>
        <begin position="381"/>
        <end position="402"/>
    </location>
</feature>
<feature type="region of interest" description="Disordered" evidence="9">
    <location>
        <begin position="20"/>
        <end position="78"/>
    </location>
</feature>
<dbReference type="GO" id="GO:0008324">
    <property type="term" value="F:monoatomic cation transmembrane transporter activity"/>
    <property type="evidence" value="ECO:0007669"/>
    <property type="project" value="InterPro"/>
</dbReference>
<dbReference type="InterPro" id="IPR045349">
    <property type="entry name" value="SLC41A1-3"/>
</dbReference>
<sequence>MSPILKRDLSEHYRQAKRLAAATIGTSSNDESYDNYQRINDDDKLGESSNSSGTRGYSNSSSARQGIGVNREEDESSLPIWKGNTTTIIGQSFWKGKARSTEREEEIRASQAQEYELNDFDDEDANEFDRLNIDRNSKSLDGGERPIRSRFEYAEPEDIQDKKAGIGIGKWKDLRSLLLESTPSLLLSLIGLVFTGELLEHLARWRVFRRVDELFILIPMIGNLKGNLEMCLSARLGTSSNIGELNHKKIRKSMLLANLTLLGLQALLISCLAAFISFFLGWITIHRLGDSSPSKPPSNSTSIVNGIDPITGEPIDPGLSMSAEEWHEGYTRPGFKQLLMVLATGMGAAGISSAILGTFMGNLIVLATWWGIDPDNITPPVAACLGDLLTLFILALLGTALVGAMDTVIPLLAVIAMSIAAGWFTRRVMRNEWVKNVAKGGWVPLIGAMLISSGTGMVLAKGVGKYRGFALLAISMTGLTGSIGAIHANRLSTSLHTLLHPKQTLTSNTSEPSRSAQNQGLTPLQSGLTLYLIAFPCQAAFLFFVNWAGWITDLNLGWAGWACYALTTAISLILAHWMTLFFWSKDLDPDSYTLPIHSALVDFLGQLLLMLAYEICIWQGKDVIIKV</sequence>
<proteinExistence type="inferred from homology"/>
<dbReference type="EMBL" id="CP144099">
    <property type="protein sequence ID" value="WWC86829.1"/>
    <property type="molecule type" value="Genomic_DNA"/>
</dbReference>
<organism evidence="12 13">
    <name type="scientific">Kwoniella dendrophila CBS 6074</name>
    <dbReference type="NCBI Taxonomy" id="1295534"/>
    <lineage>
        <taxon>Eukaryota</taxon>
        <taxon>Fungi</taxon>
        <taxon>Dikarya</taxon>
        <taxon>Basidiomycota</taxon>
        <taxon>Agaricomycotina</taxon>
        <taxon>Tremellomycetes</taxon>
        <taxon>Tremellales</taxon>
        <taxon>Cryptococcaceae</taxon>
        <taxon>Kwoniella</taxon>
    </lineage>
</organism>
<evidence type="ECO:0000256" key="9">
    <source>
        <dbReference type="SAM" id="MobiDB-lite"/>
    </source>
</evidence>
<feature type="transmembrane region" description="Helical" evidence="10">
    <location>
        <begin position="558"/>
        <end position="582"/>
    </location>
</feature>
<evidence type="ECO:0000313" key="12">
    <source>
        <dbReference type="EMBL" id="WWC86829.1"/>
    </source>
</evidence>
<dbReference type="Proteomes" id="UP001355207">
    <property type="component" value="Chromosome 2"/>
</dbReference>
<evidence type="ECO:0000256" key="7">
    <source>
        <dbReference type="ARBA" id="ARBA00023065"/>
    </source>
</evidence>
<dbReference type="GeneID" id="91092380"/>
<dbReference type="RefSeq" id="XP_066073592.1">
    <property type="nucleotide sequence ID" value="XM_066217495.1"/>
</dbReference>
<evidence type="ECO:0000256" key="5">
    <source>
        <dbReference type="ARBA" id="ARBA00022842"/>
    </source>
</evidence>
<dbReference type="InterPro" id="IPR006667">
    <property type="entry name" value="SLC41_membr_dom"/>
</dbReference>
<evidence type="ECO:0000313" key="13">
    <source>
        <dbReference type="Proteomes" id="UP001355207"/>
    </source>
</evidence>
<dbReference type="PANTHER" id="PTHR16228">
    <property type="entry name" value="DIVALENT CATION TRANSPORTER SOLUTE CARRIER FAMILY 41"/>
    <property type="match status" value="1"/>
</dbReference>
<accession>A0AAX4JQ16</accession>
<feature type="transmembrane region" description="Helical" evidence="10">
    <location>
        <begin position="466"/>
        <end position="486"/>
    </location>
</feature>
<dbReference type="InterPro" id="IPR036739">
    <property type="entry name" value="SLC41_membr_dom_sf"/>
</dbReference>
<keyword evidence="8 10" id="KW-0472">Membrane</keyword>
<evidence type="ECO:0000256" key="4">
    <source>
        <dbReference type="ARBA" id="ARBA00022692"/>
    </source>
</evidence>
<feature type="transmembrane region" description="Helical" evidence="10">
    <location>
        <begin position="437"/>
        <end position="460"/>
    </location>
</feature>
<feature type="transmembrane region" description="Helical" evidence="10">
    <location>
        <begin position="408"/>
        <end position="425"/>
    </location>
</feature>
<keyword evidence="13" id="KW-1185">Reference proteome</keyword>
<dbReference type="AlphaFoldDB" id="A0AAX4JQ16"/>
<dbReference type="Gene3D" id="1.10.357.20">
    <property type="entry name" value="SLC41 divalent cation transporters, integral membrane domain"/>
    <property type="match status" value="2"/>
</dbReference>
<comment type="subcellular location">
    <subcellularLocation>
        <location evidence="1">Membrane</location>
        <topology evidence="1">Multi-pass membrane protein</topology>
    </subcellularLocation>
</comment>
<feature type="compositionally biased region" description="Polar residues" evidence="9">
    <location>
        <begin position="24"/>
        <end position="38"/>
    </location>
</feature>
<evidence type="ECO:0000256" key="2">
    <source>
        <dbReference type="ARBA" id="ARBA00009749"/>
    </source>
</evidence>